<gene>
    <name evidence="5" type="primary">rpsB</name>
    <name evidence="6" type="ORF">A2W54_01175</name>
</gene>
<dbReference type="CDD" id="cd01425">
    <property type="entry name" value="RPS2"/>
    <property type="match status" value="1"/>
</dbReference>
<evidence type="ECO:0000256" key="5">
    <source>
        <dbReference type="HAMAP-Rule" id="MF_00291"/>
    </source>
</evidence>
<dbReference type="AlphaFoldDB" id="A0A1F5WUJ0"/>
<evidence type="ECO:0000256" key="2">
    <source>
        <dbReference type="ARBA" id="ARBA00022980"/>
    </source>
</evidence>
<dbReference type="Proteomes" id="UP000178425">
    <property type="component" value="Unassembled WGS sequence"/>
</dbReference>
<dbReference type="NCBIfam" id="TIGR01011">
    <property type="entry name" value="rpsB_bact"/>
    <property type="match status" value="1"/>
</dbReference>
<accession>A0A1F5WUJ0</accession>
<evidence type="ECO:0000313" key="7">
    <source>
        <dbReference type="Proteomes" id="UP000178425"/>
    </source>
</evidence>
<dbReference type="PANTHER" id="PTHR12534:SF0">
    <property type="entry name" value="SMALL RIBOSOMAL SUBUNIT PROTEIN US2M"/>
    <property type="match status" value="1"/>
</dbReference>
<dbReference type="GO" id="GO:0003735">
    <property type="term" value="F:structural constituent of ribosome"/>
    <property type="evidence" value="ECO:0007669"/>
    <property type="project" value="InterPro"/>
</dbReference>
<dbReference type="PRINTS" id="PR00395">
    <property type="entry name" value="RIBOSOMALS2"/>
</dbReference>
<evidence type="ECO:0000256" key="1">
    <source>
        <dbReference type="ARBA" id="ARBA00006242"/>
    </source>
</evidence>
<sequence length="249" mass="27540">MAIAILDTNDKASAPELEKLLLAGAHLGYGKSTRHPKMQGYIFGSRNNIEIFDLERTEECLVTAEEFLRGLGSAKKTVLWVGTKPAASVVIAAVAQKLNSPYVNERWLGGTLTNFKIIETRLNYWANLEKEKEAGGLDKYVKKEKMLKIVELRKLQRMLGGIKHLKFLPDALVIIDPKEEKTAYAEAKKKKIPVIGVLNTDCDPTGVVYPIPANDNSRSAIELILSRLAKAYEEGFCEKPAVTAVSAQL</sequence>
<dbReference type="InterPro" id="IPR001865">
    <property type="entry name" value="Ribosomal_uS2"/>
</dbReference>
<dbReference type="PANTHER" id="PTHR12534">
    <property type="entry name" value="30S RIBOSOMAL PROTEIN S2 PROKARYOTIC AND ORGANELLAR"/>
    <property type="match status" value="1"/>
</dbReference>
<dbReference type="InterPro" id="IPR023591">
    <property type="entry name" value="Ribosomal_uS2_flav_dom_sf"/>
</dbReference>
<evidence type="ECO:0000256" key="3">
    <source>
        <dbReference type="ARBA" id="ARBA00023274"/>
    </source>
</evidence>
<dbReference type="InterPro" id="IPR005706">
    <property type="entry name" value="Ribosomal_uS2_bac/mit/plastid"/>
</dbReference>
<reference evidence="6 7" key="1">
    <citation type="journal article" date="2016" name="Nat. Commun.">
        <title>Thousands of microbial genomes shed light on interconnected biogeochemical processes in an aquifer system.</title>
        <authorList>
            <person name="Anantharaman K."/>
            <person name="Brown C.T."/>
            <person name="Hug L.A."/>
            <person name="Sharon I."/>
            <person name="Castelle C.J."/>
            <person name="Probst A.J."/>
            <person name="Thomas B.C."/>
            <person name="Singh A."/>
            <person name="Wilkins M.J."/>
            <person name="Karaoz U."/>
            <person name="Brodie E.L."/>
            <person name="Williams K.H."/>
            <person name="Hubbard S.S."/>
            <person name="Banfield J.F."/>
        </authorList>
    </citation>
    <scope>NUCLEOTIDE SEQUENCE [LARGE SCALE GENOMIC DNA]</scope>
</reference>
<dbReference type="EMBL" id="MFHI01000007">
    <property type="protein sequence ID" value="OGF79294.1"/>
    <property type="molecule type" value="Genomic_DNA"/>
</dbReference>
<name>A0A1F5WUJ0_9BACT</name>
<keyword evidence="2 5" id="KW-0689">Ribosomal protein</keyword>
<comment type="similarity">
    <text evidence="1 5">Belongs to the universal ribosomal protein uS2 family.</text>
</comment>
<keyword evidence="3 5" id="KW-0687">Ribonucleoprotein</keyword>
<protein>
    <recommendedName>
        <fullName evidence="4 5">Small ribosomal subunit protein uS2</fullName>
    </recommendedName>
</protein>
<comment type="caution">
    <text evidence="6">The sequence shown here is derived from an EMBL/GenBank/DDBJ whole genome shotgun (WGS) entry which is preliminary data.</text>
</comment>
<organism evidence="6 7">
    <name type="scientific">Candidatus Giovannonibacteria bacterium RIFCSPHIGHO2_02_43_13</name>
    <dbReference type="NCBI Taxonomy" id="1798330"/>
    <lineage>
        <taxon>Bacteria</taxon>
        <taxon>Candidatus Giovannoniibacteriota</taxon>
    </lineage>
</organism>
<dbReference type="Pfam" id="PF00318">
    <property type="entry name" value="Ribosomal_S2"/>
    <property type="match status" value="1"/>
</dbReference>
<dbReference type="Gene3D" id="1.10.287.610">
    <property type="entry name" value="Helix hairpin bin"/>
    <property type="match status" value="1"/>
</dbReference>
<dbReference type="HAMAP" id="MF_00291_B">
    <property type="entry name" value="Ribosomal_uS2_B"/>
    <property type="match status" value="1"/>
</dbReference>
<dbReference type="GO" id="GO:0015935">
    <property type="term" value="C:small ribosomal subunit"/>
    <property type="evidence" value="ECO:0007669"/>
    <property type="project" value="InterPro"/>
</dbReference>
<evidence type="ECO:0000256" key="4">
    <source>
        <dbReference type="ARBA" id="ARBA00035256"/>
    </source>
</evidence>
<proteinExistence type="inferred from homology"/>
<dbReference type="Gene3D" id="3.40.50.10490">
    <property type="entry name" value="Glucose-6-phosphate isomerase like protein, domain 1"/>
    <property type="match status" value="1"/>
</dbReference>
<dbReference type="SUPFAM" id="SSF52313">
    <property type="entry name" value="Ribosomal protein S2"/>
    <property type="match status" value="1"/>
</dbReference>
<evidence type="ECO:0000313" key="6">
    <source>
        <dbReference type="EMBL" id="OGF79294.1"/>
    </source>
</evidence>
<dbReference type="GO" id="GO:0006412">
    <property type="term" value="P:translation"/>
    <property type="evidence" value="ECO:0007669"/>
    <property type="project" value="UniProtKB-UniRule"/>
</dbReference>